<proteinExistence type="predicted"/>
<dbReference type="Pfam" id="PF07484">
    <property type="entry name" value="Collar"/>
    <property type="match status" value="1"/>
</dbReference>
<keyword evidence="3" id="KW-1185">Reference proteome</keyword>
<evidence type="ECO:0000259" key="1">
    <source>
        <dbReference type="Pfam" id="PF07484"/>
    </source>
</evidence>
<sequence length="195" mass="19817">MEVFMGTIQPFAFNFAPSGWALCNGQILGISQYQALFALLGTFYGGNGTTNFQLPNLQGRVPVAQGTGQGLTPRVIGEVYGTENVTATIANMPNHTHAMTGLSANTALQLAVPASNPATVPTATNSYIGASGGGPGSANIYSDAQGATPVPIKGLTTTVTGDISSTGGSQPLSIVNPSLVVNFSVALNGIFPSRN</sequence>
<accession>A0A2A2PL31</accession>
<dbReference type="AlphaFoldDB" id="A0A2A2PL31"/>
<evidence type="ECO:0000313" key="3">
    <source>
        <dbReference type="Proteomes" id="UP000217830"/>
    </source>
</evidence>
<gene>
    <name evidence="2" type="ORF">CKQ80_12960</name>
</gene>
<dbReference type="Gene3D" id="3.90.1340.10">
    <property type="entry name" value="Phage tail collar domain"/>
    <property type="match status" value="1"/>
</dbReference>
<organism evidence="2 3">
    <name type="scientific">Pseudomonas moraviensis</name>
    <dbReference type="NCBI Taxonomy" id="321662"/>
    <lineage>
        <taxon>Bacteria</taxon>
        <taxon>Pseudomonadati</taxon>
        <taxon>Pseudomonadota</taxon>
        <taxon>Gammaproteobacteria</taxon>
        <taxon>Pseudomonadales</taxon>
        <taxon>Pseudomonadaceae</taxon>
        <taxon>Pseudomonas</taxon>
    </lineage>
</organism>
<comment type="caution">
    <text evidence="2">The sequence shown here is derived from an EMBL/GenBank/DDBJ whole genome shotgun (WGS) entry which is preliminary data.</text>
</comment>
<dbReference type="InterPro" id="IPR011083">
    <property type="entry name" value="Phage_tail_collar_dom"/>
</dbReference>
<dbReference type="SUPFAM" id="SSF88874">
    <property type="entry name" value="Receptor-binding domain of short tail fibre protein gp12"/>
    <property type="match status" value="1"/>
</dbReference>
<dbReference type="InterPro" id="IPR037053">
    <property type="entry name" value="Phage_tail_collar_dom_sf"/>
</dbReference>
<dbReference type="RefSeq" id="WP_047290729.1">
    <property type="nucleotide sequence ID" value="NZ_NRSS01000001.1"/>
</dbReference>
<dbReference type="EMBL" id="NRST01000001">
    <property type="protein sequence ID" value="PAW56182.1"/>
    <property type="molecule type" value="Genomic_DNA"/>
</dbReference>
<evidence type="ECO:0000313" key="2">
    <source>
        <dbReference type="EMBL" id="PAW56182.1"/>
    </source>
</evidence>
<reference evidence="2 3" key="1">
    <citation type="submission" date="2017-08" db="EMBL/GenBank/DDBJ databases">
        <title>Draft Genome Sequence of Pseudomonas moraviensis TYU6, isolated from Taxus cuspidata by using PacBio Single-Molecule Real-Time Technology.</title>
        <authorList>
            <person name="Baek K.-H."/>
            <person name="Mishra A.K."/>
        </authorList>
    </citation>
    <scope>NUCLEOTIDE SEQUENCE [LARGE SCALE GENOMIC DNA]</scope>
    <source>
        <strain evidence="2 3">TYU6</strain>
    </source>
</reference>
<feature type="domain" description="Phage tail collar" evidence="1">
    <location>
        <begin position="6"/>
        <end position="62"/>
    </location>
</feature>
<protein>
    <submittedName>
        <fullName evidence="2">Phage tail protein</fullName>
    </submittedName>
</protein>
<name>A0A2A2PL31_9PSED</name>
<dbReference type="Proteomes" id="UP000217830">
    <property type="component" value="Unassembled WGS sequence"/>
</dbReference>